<dbReference type="InterPro" id="IPR013320">
    <property type="entry name" value="ConA-like_dom_sf"/>
</dbReference>
<comment type="caution">
    <text evidence="6">The sequence shown here is derived from an EMBL/GenBank/DDBJ whole genome shotgun (WGS) entry which is preliminary data.</text>
</comment>
<keyword evidence="2" id="KW-0378">Hydrolase</keyword>
<dbReference type="Proteomes" id="UP000187283">
    <property type="component" value="Unassembled WGS sequence"/>
</dbReference>
<feature type="chain" id="PRO_5012300224" evidence="4">
    <location>
        <begin position="24"/>
        <end position="298"/>
    </location>
</feature>
<evidence type="ECO:0000313" key="6">
    <source>
        <dbReference type="EMBL" id="OMJ24807.1"/>
    </source>
</evidence>
<proteinExistence type="predicted"/>
<evidence type="ECO:0000259" key="5">
    <source>
        <dbReference type="PROSITE" id="PS51762"/>
    </source>
</evidence>
<reference evidence="6 7" key="1">
    <citation type="submission" date="2017-01" db="EMBL/GenBank/DDBJ databases">
        <authorList>
            <person name="Mah S.A."/>
            <person name="Swanson W.J."/>
            <person name="Moy G.W."/>
            <person name="Vacquier V.D."/>
        </authorList>
    </citation>
    <scope>NUCLEOTIDE SEQUENCE [LARGE SCALE GENOMIC DNA]</scope>
    <source>
        <strain evidence="6 7">GSMNP</strain>
    </source>
</reference>
<dbReference type="PANTHER" id="PTHR10963:SF22">
    <property type="entry name" value="GLYCOSIDASE CRH2-RELATED"/>
    <property type="match status" value="1"/>
</dbReference>
<accession>A0A1R1YD19</accession>
<dbReference type="EMBL" id="LSSN01000275">
    <property type="protein sequence ID" value="OMJ24807.1"/>
    <property type="molecule type" value="Genomic_DNA"/>
</dbReference>
<dbReference type="GO" id="GO:0004553">
    <property type="term" value="F:hydrolase activity, hydrolyzing O-glycosyl compounds"/>
    <property type="evidence" value="ECO:0007669"/>
    <property type="project" value="InterPro"/>
</dbReference>
<evidence type="ECO:0000256" key="3">
    <source>
        <dbReference type="ARBA" id="ARBA00023295"/>
    </source>
</evidence>
<gene>
    <name evidence="6" type="ORF">AYI70_g1318</name>
</gene>
<dbReference type="InterPro" id="IPR050546">
    <property type="entry name" value="Glycosyl_Hydrlase_16"/>
</dbReference>
<organism evidence="6 7">
    <name type="scientific">Smittium culicis</name>
    <dbReference type="NCBI Taxonomy" id="133412"/>
    <lineage>
        <taxon>Eukaryota</taxon>
        <taxon>Fungi</taxon>
        <taxon>Fungi incertae sedis</taxon>
        <taxon>Zoopagomycota</taxon>
        <taxon>Kickxellomycotina</taxon>
        <taxon>Harpellomycetes</taxon>
        <taxon>Harpellales</taxon>
        <taxon>Legeriomycetaceae</taxon>
        <taxon>Smittium</taxon>
    </lineage>
</organism>
<dbReference type="STRING" id="133412.A0A1R1YD19"/>
<feature type="signal peptide" evidence="4">
    <location>
        <begin position="1"/>
        <end position="23"/>
    </location>
</feature>
<evidence type="ECO:0000256" key="2">
    <source>
        <dbReference type="ARBA" id="ARBA00022801"/>
    </source>
</evidence>
<dbReference type="Pfam" id="PF00722">
    <property type="entry name" value="Glyco_hydro_16"/>
    <property type="match status" value="1"/>
</dbReference>
<feature type="domain" description="GH16" evidence="5">
    <location>
        <begin position="96"/>
        <end position="293"/>
    </location>
</feature>
<dbReference type="AlphaFoldDB" id="A0A1R1YD19"/>
<dbReference type="PROSITE" id="PS51762">
    <property type="entry name" value="GH16_2"/>
    <property type="match status" value="1"/>
</dbReference>
<evidence type="ECO:0000313" key="7">
    <source>
        <dbReference type="Proteomes" id="UP000187283"/>
    </source>
</evidence>
<dbReference type="SUPFAM" id="SSF49899">
    <property type="entry name" value="Concanavalin A-like lectins/glucanases"/>
    <property type="match status" value="1"/>
</dbReference>
<keyword evidence="7" id="KW-1185">Reference proteome</keyword>
<dbReference type="OrthoDB" id="4781at2759"/>
<sequence>MFVFKLGVYSSLIFYFCSGYLEGFREKYDVDSEINDYEQKENEISRDVPKFTQNRQLLIPDSKVIEEESKIGENFENKSIKIQKRGRLQLCRSLNDTFVDQPNPHYSKIEYCPENVAIVNGIMELTLTPKCGTTVIYNVPFTLGKIEARIKMASGSGAVTAFVMLGEGLRRDEIDIEFVGLDLLNMQSMYYVGGNKVDQTSQFHTKNIDLSLDFHNYAIELQEDRVNWFIDGEIVRTLYKNSESTFPENAGRTTRIGIWDGSKTHGWAGTSDFSDGNKKMYVEWVSIKKYCDFGKYPF</sequence>
<keyword evidence="1 4" id="KW-0732">Signal</keyword>
<protein>
    <submittedName>
        <fullName evidence="6">Putative glycosidase CRH1</fullName>
    </submittedName>
</protein>
<name>A0A1R1YD19_9FUNG</name>
<keyword evidence="3 6" id="KW-0326">Glycosidase</keyword>
<evidence type="ECO:0000256" key="1">
    <source>
        <dbReference type="ARBA" id="ARBA00022729"/>
    </source>
</evidence>
<dbReference type="InterPro" id="IPR000757">
    <property type="entry name" value="Beta-glucanase-like"/>
</dbReference>
<dbReference type="PANTHER" id="PTHR10963">
    <property type="entry name" value="GLYCOSYL HYDROLASE-RELATED"/>
    <property type="match status" value="1"/>
</dbReference>
<dbReference type="Gene3D" id="2.60.120.200">
    <property type="match status" value="1"/>
</dbReference>
<dbReference type="GO" id="GO:0005975">
    <property type="term" value="P:carbohydrate metabolic process"/>
    <property type="evidence" value="ECO:0007669"/>
    <property type="project" value="InterPro"/>
</dbReference>
<evidence type="ECO:0000256" key="4">
    <source>
        <dbReference type="SAM" id="SignalP"/>
    </source>
</evidence>